<dbReference type="InterPro" id="IPR050643">
    <property type="entry name" value="Periplasmic_pilus_chap"/>
</dbReference>
<dbReference type="InterPro" id="IPR016147">
    <property type="entry name" value="Pili_assmbl_chaperone_N"/>
</dbReference>
<dbReference type="InterPro" id="IPR008962">
    <property type="entry name" value="PapD-like_sf"/>
</dbReference>
<dbReference type="Proteomes" id="UP001597059">
    <property type="component" value="Unassembled WGS sequence"/>
</dbReference>
<evidence type="ECO:0000259" key="1">
    <source>
        <dbReference type="Pfam" id="PF00345"/>
    </source>
</evidence>
<dbReference type="SUPFAM" id="SSF49354">
    <property type="entry name" value="PapD-like"/>
    <property type="match status" value="1"/>
</dbReference>
<feature type="domain" description="Pili assembly chaperone N-terminal" evidence="1">
    <location>
        <begin position="30"/>
        <end position="164"/>
    </location>
</feature>
<accession>A0ABW4B3C7</accession>
<proteinExistence type="predicted"/>
<dbReference type="PANTHER" id="PTHR30251">
    <property type="entry name" value="PILUS ASSEMBLY CHAPERONE"/>
    <property type="match status" value="1"/>
</dbReference>
<dbReference type="Pfam" id="PF00345">
    <property type="entry name" value="PapD_N"/>
    <property type="match status" value="1"/>
</dbReference>
<dbReference type="RefSeq" id="WP_377369229.1">
    <property type="nucleotide sequence ID" value="NZ_JBHTMN010000018.1"/>
</dbReference>
<dbReference type="InterPro" id="IPR013783">
    <property type="entry name" value="Ig-like_fold"/>
</dbReference>
<organism evidence="2 3">
    <name type="scientific">Rhodanobacter aciditrophus</name>
    <dbReference type="NCBI Taxonomy" id="1623218"/>
    <lineage>
        <taxon>Bacteria</taxon>
        <taxon>Pseudomonadati</taxon>
        <taxon>Pseudomonadota</taxon>
        <taxon>Gammaproteobacteria</taxon>
        <taxon>Lysobacterales</taxon>
        <taxon>Rhodanobacteraceae</taxon>
        <taxon>Rhodanobacter</taxon>
    </lineage>
</organism>
<sequence length="282" mass="31782">MLQSLFFHIKTAALVLLLGLSVAPSFADILISPTRITLDERNRSAAITLINPGNETRAYRIGWKQLIALPQGGYRELTEQEKQQFSSIERIIRVSPKQVTLQPGQRQTVKLLLRKQQGMMDGEYRSHLTLTALPPLEKKAAPKQQGPSFQLNMLTSYTLPILYREGKLSVNPSITNLSLVTQKDSGITYIKVAFTHRDKFSSHGRLIALWQPKGGSQRQVGILNGYNLYPETPNAQIQFPWESFKLEPGTLTVRFEGQQEFSGQVFSTKTLTITPQMIRSVQ</sequence>
<reference evidence="3" key="1">
    <citation type="journal article" date="2019" name="Int. J. Syst. Evol. Microbiol.">
        <title>The Global Catalogue of Microorganisms (GCM) 10K type strain sequencing project: providing services to taxonomists for standard genome sequencing and annotation.</title>
        <authorList>
            <consortium name="The Broad Institute Genomics Platform"/>
            <consortium name="The Broad Institute Genome Sequencing Center for Infectious Disease"/>
            <person name="Wu L."/>
            <person name="Ma J."/>
        </authorList>
    </citation>
    <scope>NUCLEOTIDE SEQUENCE [LARGE SCALE GENOMIC DNA]</scope>
    <source>
        <strain evidence="3">JCM 30774</strain>
    </source>
</reference>
<gene>
    <name evidence="2" type="ORF">ACFQ45_15275</name>
</gene>
<dbReference type="EMBL" id="JBHTMN010000018">
    <property type="protein sequence ID" value="MFD1384728.1"/>
    <property type="molecule type" value="Genomic_DNA"/>
</dbReference>
<name>A0ABW4B3C7_9GAMM</name>
<comment type="caution">
    <text evidence="2">The sequence shown here is derived from an EMBL/GenBank/DDBJ whole genome shotgun (WGS) entry which is preliminary data.</text>
</comment>
<protein>
    <submittedName>
        <fullName evidence="2">Molecular chaperone</fullName>
    </submittedName>
</protein>
<dbReference type="PANTHER" id="PTHR30251:SF4">
    <property type="entry name" value="SLR1668 PROTEIN"/>
    <property type="match status" value="1"/>
</dbReference>
<evidence type="ECO:0000313" key="3">
    <source>
        <dbReference type="Proteomes" id="UP001597059"/>
    </source>
</evidence>
<keyword evidence="3" id="KW-1185">Reference proteome</keyword>
<evidence type="ECO:0000313" key="2">
    <source>
        <dbReference type="EMBL" id="MFD1384728.1"/>
    </source>
</evidence>
<dbReference type="Gene3D" id="2.60.40.10">
    <property type="entry name" value="Immunoglobulins"/>
    <property type="match status" value="1"/>
</dbReference>